<dbReference type="Proteomes" id="UP000004830">
    <property type="component" value="Unassembled WGS sequence"/>
</dbReference>
<evidence type="ECO:0000256" key="1">
    <source>
        <dbReference type="ARBA" id="ARBA00022630"/>
    </source>
</evidence>
<accession>G1WL28</accession>
<keyword evidence="5" id="KW-1185">Reference proteome</keyword>
<dbReference type="SUPFAM" id="SSF51412">
    <property type="entry name" value="Inosine monophosphate dehydrogenase (IMPDH)"/>
    <property type="match status" value="1"/>
</dbReference>
<dbReference type="RefSeq" id="WP_009142064.1">
    <property type="nucleotide sequence ID" value="NZ_JH126474.1"/>
</dbReference>
<keyword evidence="3" id="KW-0560">Oxidoreductase</keyword>
<name>G1WL28_9ACTN</name>
<reference evidence="4 5" key="1">
    <citation type="submission" date="2011-06" db="EMBL/GenBank/DDBJ databases">
        <title>The Genome Sequence of Collinsella tanakaei YIT 12063.</title>
        <authorList>
            <consortium name="The Broad Institute Genome Sequencing Platform"/>
            <person name="Earl A."/>
            <person name="Ward D."/>
            <person name="Feldgarden M."/>
            <person name="Gevers D."/>
            <person name="Morotomi M."/>
            <person name="Young S.K."/>
            <person name="Zeng Q."/>
            <person name="Gargeya S."/>
            <person name="Fitzgerald M."/>
            <person name="Haas B."/>
            <person name="Abouelleil A."/>
            <person name="Alvarado L."/>
            <person name="Arachchi H.M."/>
            <person name="Berlin A."/>
            <person name="Brown A."/>
            <person name="Chapman S.B."/>
            <person name="Chen Z."/>
            <person name="Dunbar C."/>
            <person name="Freedman E."/>
            <person name="Gearin G."/>
            <person name="Gellesch M."/>
            <person name="Goldberg J."/>
            <person name="Griggs A."/>
            <person name="Gujja S."/>
            <person name="Heiman D."/>
            <person name="Howarth C."/>
            <person name="Larson L."/>
            <person name="Lui A."/>
            <person name="MacDonald P.J.P."/>
            <person name="Mehta T."/>
            <person name="Montmayeur A."/>
            <person name="Murphy C."/>
            <person name="Neiman D."/>
            <person name="Pearson M."/>
            <person name="Priest M."/>
            <person name="Roberts A."/>
            <person name="Saif S."/>
            <person name="Shea T."/>
            <person name="Shenoy N."/>
            <person name="Sisk P."/>
            <person name="Stolte C."/>
            <person name="Sykes S."/>
            <person name="Wortman J."/>
            <person name="Nusbaum C."/>
            <person name="Birren B."/>
        </authorList>
    </citation>
    <scope>NUCLEOTIDE SEQUENCE [LARGE SCALE GENOMIC DNA]</scope>
    <source>
        <strain evidence="4 5">YIT 12063</strain>
    </source>
</reference>
<dbReference type="STRING" id="742742.HMPREF9452_02041"/>
<dbReference type="InterPro" id="IPR013785">
    <property type="entry name" value="Aldolase_TIM"/>
</dbReference>
<dbReference type="PANTHER" id="PTHR32332:SF20">
    <property type="entry name" value="2-NITROPROPANE DIOXYGENASE-LIKE PROTEIN"/>
    <property type="match status" value="1"/>
</dbReference>
<comment type="caution">
    <text evidence="4">The sequence shown here is derived from an EMBL/GenBank/DDBJ whole genome shotgun (WGS) entry which is preliminary data.</text>
</comment>
<dbReference type="GO" id="GO:0018580">
    <property type="term" value="F:nitronate monooxygenase activity"/>
    <property type="evidence" value="ECO:0007669"/>
    <property type="project" value="InterPro"/>
</dbReference>
<evidence type="ECO:0000256" key="3">
    <source>
        <dbReference type="ARBA" id="ARBA00023002"/>
    </source>
</evidence>
<dbReference type="EMBL" id="ADLS01000029">
    <property type="protein sequence ID" value="EGX68840.1"/>
    <property type="molecule type" value="Genomic_DNA"/>
</dbReference>
<gene>
    <name evidence="4" type="ORF">HMPREF9452_02041</name>
</gene>
<dbReference type="GeneID" id="62759722"/>
<dbReference type="InterPro" id="IPR004136">
    <property type="entry name" value="NMO"/>
</dbReference>
<sequence length="341" mass="34665">MKLNELLGTEFPIIQGGMANVATGAFAAAMSNAGALGLVAAGGMDAPALRRQIRQARALTTRPVGVNLMLMNPHVDELARVAVEEGVSVVTTGAGNPGKYMDAWKEAGIKVFPVVAAPVLARRLARYSIDGVIAEGTESGGHVGETTTMALVPQVVDAVDVPVIAAGGIADGRQMAAALALGACGVQVGTCLLASEECPVHDNYKQLVIKAGSNDTVVMGRSSGAPVRVLKNKMAREYLALEQANPSRDELEAMTLGSLRRAVADGDLDSGSFMAGQVAAMVHGVRPAREIFQQMVDECCRVCASLGQLAGAGVAAACGPAAGVAPAAGAAAAAHVDEEGE</sequence>
<dbReference type="CDD" id="cd04730">
    <property type="entry name" value="NPD_like"/>
    <property type="match status" value="1"/>
</dbReference>
<dbReference type="Pfam" id="PF03060">
    <property type="entry name" value="NMO"/>
    <property type="match status" value="1"/>
</dbReference>
<dbReference type="HOGENOM" id="CLU_038732_1_1_11"/>
<dbReference type="OrthoDB" id="9778912at2"/>
<keyword evidence="1" id="KW-0285">Flavoprotein</keyword>
<dbReference type="eggNOG" id="COG2070">
    <property type="taxonomic scope" value="Bacteria"/>
</dbReference>
<proteinExistence type="predicted"/>
<evidence type="ECO:0000256" key="2">
    <source>
        <dbReference type="ARBA" id="ARBA00022643"/>
    </source>
</evidence>
<protein>
    <submittedName>
        <fullName evidence="4">Uncharacterized protein</fullName>
    </submittedName>
</protein>
<evidence type="ECO:0000313" key="5">
    <source>
        <dbReference type="Proteomes" id="UP000004830"/>
    </source>
</evidence>
<dbReference type="PATRIC" id="fig|742742.3.peg.2020"/>
<evidence type="ECO:0000313" key="4">
    <source>
        <dbReference type="EMBL" id="EGX68840.1"/>
    </source>
</evidence>
<keyword evidence="2" id="KW-0288">FMN</keyword>
<organism evidence="4 5">
    <name type="scientific">Collinsella tanakaei YIT 12063</name>
    <dbReference type="NCBI Taxonomy" id="742742"/>
    <lineage>
        <taxon>Bacteria</taxon>
        <taxon>Bacillati</taxon>
        <taxon>Actinomycetota</taxon>
        <taxon>Coriobacteriia</taxon>
        <taxon>Coriobacteriales</taxon>
        <taxon>Coriobacteriaceae</taxon>
        <taxon>Collinsella</taxon>
    </lineage>
</organism>
<dbReference type="AlphaFoldDB" id="G1WL28"/>
<dbReference type="Gene3D" id="3.20.20.70">
    <property type="entry name" value="Aldolase class I"/>
    <property type="match status" value="1"/>
</dbReference>
<dbReference type="PANTHER" id="PTHR32332">
    <property type="entry name" value="2-NITROPROPANE DIOXYGENASE"/>
    <property type="match status" value="1"/>
</dbReference>